<sequence length="114" mass="12614">MILVLFALPSAPLVLPFQPALGQRSAPLAQLLDLQPKVLQLMPQYRLLAQQRKQLAALQHGAGRALRFHQLAQAVRLDAQRILLMAQAFVFSRQLRQLGLAMASRHFAAALQSA</sequence>
<evidence type="ECO:0000313" key="2">
    <source>
        <dbReference type="Proteomes" id="UP000070119"/>
    </source>
</evidence>
<dbReference type="EMBL" id="LNJU01000003">
    <property type="protein sequence ID" value="KWZ58531.1"/>
    <property type="molecule type" value="Genomic_DNA"/>
</dbReference>
<comment type="caution">
    <text evidence="1">The sequence shown here is derived from an EMBL/GenBank/DDBJ whole genome shotgun (WGS) entry which is preliminary data.</text>
</comment>
<protein>
    <submittedName>
        <fullName evidence="1">Uncharacterized protein</fullName>
    </submittedName>
</protein>
<dbReference type="Proteomes" id="UP000070119">
    <property type="component" value="Unassembled WGS sequence"/>
</dbReference>
<dbReference type="AlphaFoldDB" id="A0AA40UX04"/>
<proteinExistence type="predicted"/>
<gene>
    <name evidence="1" type="ORF">WK57_18985</name>
</gene>
<reference evidence="1 2" key="1">
    <citation type="submission" date="2015-11" db="EMBL/GenBank/DDBJ databases">
        <authorList>
            <person name="Sahl J."/>
            <person name="Wagner D."/>
            <person name="Keim P."/>
        </authorList>
    </citation>
    <scope>NUCLEOTIDE SEQUENCE [LARGE SCALE GENOMIC DNA]</scope>
    <source>
        <strain evidence="1 2">MSMB1157</strain>
    </source>
</reference>
<evidence type="ECO:0000313" key="1">
    <source>
        <dbReference type="EMBL" id="KWZ58531.1"/>
    </source>
</evidence>
<accession>A0AA40UX04</accession>
<name>A0AA40UX04_9BURK</name>
<organism evidence="1 2">
    <name type="scientific">Burkholderia ubonensis</name>
    <dbReference type="NCBI Taxonomy" id="101571"/>
    <lineage>
        <taxon>Bacteria</taxon>
        <taxon>Pseudomonadati</taxon>
        <taxon>Pseudomonadota</taxon>
        <taxon>Betaproteobacteria</taxon>
        <taxon>Burkholderiales</taxon>
        <taxon>Burkholderiaceae</taxon>
        <taxon>Burkholderia</taxon>
        <taxon>Burkholderia cepacia complex</taxon>
    </lineage>
</organism>